<protein>
    <submittedName>
        <fullName evidence="1">Uncharacterized protein</fullName>
    </submittedName>
</protein>
<accession>A0ACC5Z7H4</accession>
<organism evidence="1 2">
    <name type="scientific">Pangasius djambal</name>
    <dbReference type="NCBI Taxonomy" id="1691987"/>
    <lineage>
        <taxon>Eukaryota</taxon>
        <taxon>Metazoa</taxon>
        <taxon>Chordata</taxon>
        <taxon>Craniata</taxon>
        <taxon>Vertebrata</taxon>
        <taxon>Euteleostomi</taxon>
        <taxon>Actinopterygii</taxon>
        <taxon>Neopterygii</taxon>
        <taxon>Teleostei</taxon>
        <taxon>Ostariophysi</taxon>
        <taxon>Siluriformes</taxon>
        <taxon>Pangasiidae</taxon>
        <taxon>Pangasius</taxon>
    </lineage>
</organism>
<gene>
    <name evidence="1" type="ORF">PDJAM_G00089930</name>
</gene>
<comment type="caution">
    <text evidence="1">The sequence shown here is derived from an EMBL/GenBank/DDBJ whole genome shotgun (WGS) entry which is preliminary data.</text>
</comment>
<keyword evidence="2" id="KW-1185">Reference proteome</keyword>
<name>A0ACC5Z7H4_9TELE</name>
<dbReference type="Proteomes" id="UP000830395">
    <property type="component" value="Chromosome 18"/>
</dbReference>
<evidence type="ECO:0000313" key="1">
    <source>
        <dbReference type="EMBL" id="MCJ8743101.1"/>
    </source>
</evidence>
<dbReference type="EMBL" id="CM040992">
    <property type="protein sequence ID" value="MCJ8743101.1"/>
    <property type="molecule type" value="Genomic_DNA"/>
</dbReference>
<evidence type="ECO:0000313" key="2">
    <source>
        <dbReference type="Proteomes" id="UP000830395"/>
    </source>
</evidence>
<proteinExistence type="predicted"/>
<reference evidence="1" key="1">
    <citation type="submission" date="2020-02" db="EMBL/GenBank/DDBJ databases">
        <title>Genome sequencing of the panga catfish, Pangasius djambal.</title>
        <authorList>
            <person name="Wen M."/>
            <person name="Zahm M."/>
            <person name="Roques C."/>
            <person name="Cabau C."/>
            <person name="Klopp C."/>
            <person name="Donnadieu C."/>
            <person name="Jouanno E."/>
            <person name="Avarre J.-C."/>
            <person name="Campet M."/>
            <person name="Ha T."/>
            <person name="Dugue R."/>
            <person name="Lampietro C."/>
            <person name="Louis A."/>
            <person name="Herpin A."/>
            <person name="Echchiki A."/>
            <person name="Berthelot C."/>
            <person name="Parey E."/>
            <person name="Roest-Crollius H."/>
            <person name="Braasch I."/>
            <person name="Postlethwait J.H."/>
            <person name="Bobe J."/>
            <person name="Montfort J."/>
            <person name="Bouchez O."/>
            <person name="Begum T."/>
            <person name="Schartl M."/>
            <person name="Gustiano R."/>
            <person name="Guiguen Y."/>
        </authorList>
    </citation>
    <scope>NUCLEOTIDE SEQUENCE</scope>
    <source>
        <strain evidence="1">Pdj_M5554</strain>
    </source>
</reference>
<sequence length="80" mass="8931">MTGIAPDPTILQMHKLEMGSSISQSCGQRARQSAQINPTTSIIHAKLAEILEASRQEANRDNSSPHQQLIDFIRKHRNLL</sequence>